<organism evidence="1 2">
    <name type="scientific">Vermiconidia calcicola</name>
    <dbReference type="NCBI Taxonomy" id="1690605"/>
    <lineage>
        <taxon>Eukaryota</taxon>
        <taxon>Fungi</taxon>
        <taxon>Dikarya</taxon>
        <taxon>Ascomycota</taxon>
        <taxon>Pezizomycotina</taxon>
        <taxon>Dothideomycetes</taxon>
        <taxon>Dothideomycetidae</taxon>
        <taxon>Mycosphaerellales</taxon>
        <taxon>Extremaceae</taxon>
        <taxon>Vermiconidia</taxon>
    </lineage>
</organism>
<gene>
    <name evidence="1" type="ORF">LTR37_010134</name>
</gene>
<dbReference type="EMBL" id="JAUTXU010000082">
    <property type="protein sequence ID" value="KAK3710715.1"/>
    <property type="molecule type" value="Genomic_DNA"/>
</dbReference>
<comment type="caution">
    <text evidence="1">The sequence shown here is derived from an EMBL/GenBank/DDBJ whole genome shotgun (WGS) entry which is preliminary data.</text>
</comment>
<evidence type="ECO:0000313" key="2">
    <source>
        <dbReference type="Proteomes" id="UP001281147"/>
    </source>
</evidence>
<proteinExistence type="predicted"/>
<keyword evidence="2" id="KW-1185">Reference proteome</keyword>
<reference evidence="1" key="1">
    <citation type="submission" date="2023-07" db="EMBL/GenBank/DDBJ databases">
        <title>Black Yeasts Isolated from many extreme environments.</title>
        <authorList>
            <person name="Coleine C."/>
            <person name="Stajich J.E."/>
            <person name="Selbmann L."/>
        </authorList>
    </citation>
    <scope>NUCLEOTIDE SEQUENCE</scope>
    <source>
        <strain evidence="1">CCFEE 5714</strain>
    </source>
</reference>
<accession>A0ACC3N5V1</accession>
<evidence type="ECO:0000313" key="1">
    <source>
        <dbReference type="EMBL" id="KAK3710715.1"/>
    </source>
</evidence>
<protein>
    <submittedName>
        <fullName evidence="1">Uncharacterized protein</fullName>
    </submittedName>
</protein>
<name>A0ACC3N5V1_9PEZI</name>
<dbReference type="Proteomes" id="UP001281147">
    <property type="component" value="Unassembled WGS sequence"/>
</dbReference>
<sequence>MSTVELPPEVLLLGAGSIGAVYLYQLQQAGCNVTAVCRSNYAVVKEQGFYLTSVRFGDVTYKPHRVVKEVEECSDVTFNYVLVCTKSFPESKPSLSDILMPAASGRPETAIVLAQNGIGIEEEISQAFPDNPILSGVVYCPATQTAPGYVDYPEMLNLLELDTYPSDAPHRHKAAATSFAELTIKGGGAAEVHDNIQIARWSKLAMNAPWSPICALTLCSDGDFLLTSEPYAEELVWAIMLEVIELARAVGIPDVTEEVARKKLSIATKRAETGTGREPSMLQDIRQGRTFEVEAIVGNAVRMGRKYSVAMPRLETIYALLKARYVALMSSRKPDSG</sequence>